<organism evidence="1 2">
    <name type="scientific">Caenorhabditis tropicalis</name>
    <dbReference type="NCBI Taxonomy" id="1561998"/>
    <lineage>
        <taxon>Eukaryota</taxon>
        <taxon>Metazoa</taxon>
        <taxon>Ecdysozoa</taxon>
        <taxon>Nematoda</taxon>
        <taxon>Chromadorea</taxon>
        <taxon>Rhabditida</taxon>
        <taxon>Rhabditina</taxon>
        <taxon>Rhabditomorpha</taxon>
        <taxon>Rhabditoidea</taxon>
        <taxon>Rhabditidae</taxon>
        <taxon>Peloderinae</taxon>
        <taxon>Caenorhabditis</taxon>
    </lineage>
</organism>
<proteinExistence type="predicted"/>
<dbReference type="Proteomes" id="UP000095282">
    <property type="component" value="Unplaced"/>
</dbReference>
<sequence length="74" mass="8425">MPHFLVESSQFSLPYPLIIIFINIKHRVVIVNLLRQFLALLIFTDSSSSESATKTSLSLAHRKTLKPHNTTKFS</sequence>
<dbReference type="WBParaSite" id="Csp11.Scaffold629.g10274.t1">
    <property type="protein sequence ID" value="Csp11.Scaffold629.g10274.t1"/>
    <property type="gene ID" value="Csp11.Scaffold629.g10274"/>
</dbReference>
<dbReference type="AlphaFoldDB" id="A0A1I7TNS5"/>
<evidence type="ECO:0000313" key="2">
    <source>
        <dbReference type="WBParaSite" id="Csp11.Scaffold629.g10274.t1"/>
    </source>
</evidence>
<reference evidence="2" key="1">
    <citation type="submission" date="2016-11" db="UniProtKB">
        <authorList>
            <consortium name="WormBaseParasite"/>
        </authorList>
    </citation>
    <scope>IDENTIFICATION</scope>
</reference>
<accession>A0A1I7TNS5</accession>
<protein>
    <submittedName>
        <fullName evidence="2">Ovule protein</fullName>
    </submittedName>
</protein>
<evidence type="ECO:0000313" key="1">
    <source>
        <dbReference type="Proteomes" id="UP000095282"/>
    </source>
</evidence>
<name>A0A1I7TNS5_9PELO</name>
<keyword evidence="1" id="KW-1185">Reference proteome</keyword>